<dbReference type="CDD" id="cd08349">
    <property type="entry name" value="BLMA_like"/>
    <property type="match status" value="1"/>
</dbReference>
<comment type="similarity">
    <text evidence="1">Belongs to the bleomycin resistance protein family.</text>
</comment>
<feature type="domain" description="VOC" evidence="4">
    <location>
        <begin position="4"/>
        <end position="134"/>
    </location>
</feature>
<dbReference type="EMBL" id="JBHRTG010000009">
    <property type="protein sequence ID" value="MFC3163581.1"/>
    <property type="molecule type" value="Genomic_DNA"/>
</dbReference>
<dbReference type="InterPro" id="IPR037523">
    <property type="entry name" value="VOC_core"/>
</dbReference>
<evidence type="ECO:0000313" key="6">
    <source>
        <dbReference type="Proteomes" id="UP001595647"/>
    </source>
</evidence>
<reference evidence="6" key="1">
    <citation type="journal article" date="2019" name="Int. J. Syst. Evol. Microbiol.">
        <title>The Global Catalogue of Microorganisms (GCM) 10K type strain sequencing project: providing services to taxonomists for standard genome sequencing and annotation.</title>
        <authorList>
            <consortium name="The Broad Institute Genomics Platform"/>
            <consortium name="The Broad Institute Genome Sequencing Center for Infectious Disease"/>
            <person name="Wu L."/>
            <person name="Ma J."/>
        </authorList>
    </citation>
    <scope>NUCLEOTIDE SEQUENCE [LARGE SCALE GENOMIC DNA]</scope>
    <source>
        <strain evidence="6">KCTC 52231</strain>
    </source>
</reference>
<dbReference type="Proteomes" id="UP001595647">
    <property type="component" value="Unassembled WGS sequence"/>
</dbReference>
<keyword evidence="3" id="KW-0046">Antibiotic resistance</keyword>
<dbReference type="RefSeq" id="WP_182305006.1">
    <property type="nucleotide sequence ID" value="NZ_CP059896.1"/>
</dbReference>
<evidence type="ECO:0000256" key="1">
    <source>
        <dbReference type="ARBA" id="ARBA00011051"/>
    </source>
</evidence>
<dbReference type="PROSITE" id="PS51819">
    <property type="entry name" value="VOC"/>
    <property type="match status" value="1"/>
</dbReference>
<evidence type="ECO:0000259" key="4">
    <source>
        <dbReference type="PROSITE" id="PS51819"/>
    </source>
</evidence>
<keyword evidence="6" id="KW-1185">Reference proteome</keyword>
<evidence type="ECO:0000256" key="3">
    <source>
        <dbReference type="ARBA" id="ARBA00023251"/>
    </source>
</evidence>
<dbReference type="Pfam" id="PF00903">
    <property type="entry name" value="Glyoxalase"/>
    <property type="match status" value="1"/>
</dbReference>
<gene>
    <name evidence="5" type="ORF">ACFOHV_09850</name>
</gene>
<dbReference type="Gene3D" id="3.10.180.10">
    <property type="entry name" value="2,3-Dihydroxybiphenyl 1,2-Dioxygenase, domain 1"/>
    <property type="match status" value="1"/>
</dbReference>
<dbReference type="SUPFAM" id="SSF54593">
    <property type="entry name" value="Glyoxalase/Bleomycin resistance protein/Dihydroxybiphenyl dioxygenase"/>
    <property type="match status" value="1"/>
</dbReference>
<accession>A0ABV7I5Y2</accession>
<sequence>MSGNVLVPELAISDWRSSRSFYTDLIGFDVAYERPEEGFSFLCLGDAQLMIDQVGMGRTFALDGAPFERPFGRGLNLQIRVPAVEPILRRLEKAGINPYLSLEEKWYRRDDLEVGNRQFMVADPDGYLLRLYEDLGSRPAT</sequence>
<dbReference type="InterPro" id="IPR000335">
    <property type="entry name" value="Bleomycin-R"/>
</dbReference>
<proteinExistence type="inferred from homology"/>
<name>A0ABV7I5Y2_9HYPH</name>
<organism evidence="5 6">
    <name type="scientific">Ciceribacter thiooxidans</name>
    <dbReference type="NCBI Taxonomy" id="1969821"/>
    <lineage>
        <taxon>Bacteria</taxon>
        <taxon>Pseudomonadati</taxon>
        <taxon>Pseudomonadota</taxon>
        <taxon>Alphaproteobacteria</taxon>
        <taxon>Hyphomicrobiales</taxon>
        <taxon>Rhizobiaceae</taxon>
        <taxon>Ciceribacter</taxon>
    </lineage>
</organism>
<comment type="caution">
    <text evidence="5">The sequence shown here is derived from an EMBL/GenBank/DDBJ whole genome shotgun (WGS) entry which is preliminary data.</text>
</comment>
<dbReference type="InterPro" id="IPR029068">
    <property type="entry name" value="Glyas_Bleomycin-R_OHBP_Dase"/>
</dbReference>
<protein>
    <recommendedName>
        <fullName evidence="2">Bleomycin resistance protein</fullName>
    </recommendedName>
</protein>
<evidence type="ECO:0000313" key="5">
    <source>
        <dbReference type="EMBL" id="MFC3163581.1"/>
    </source>
</evidence>
<evidence type="ECO:0000256" key="2">
    <source>
        <dbReference type="ARBA" id="ARBA00021572"/>
    </source>
</evidence>
<dbReference type="InterPro" id="IPR004360">
    <property type="entry name" value="Glyas_Fos-R_dOase_dom"/>
</dbReference>